<name>A0A086PEV7_SPHHM</name>
<dbReference type="AlphaFoldDB" id="A0A086PEV7"/>
<dbReference type="InterPro" id="IPR038614">
    <property type="entry name" value="GK_N_sf"/>
</dbReference>
<feature type="domain" description="MOFRL" evidence="1">
    <location>
        <begin position="321"/>
        <end position="426"/>
    </location>
</feature>
<feature type="domain" description="MOFRL-associated" evidence="2">
    <location>
        <begin position="21"/>
        <end position="244"/>
    </location>
</feature>
<dbReference type="InterPro" id="IPR025286">
    <property type="entry name" value="MOFRL_assoc_dom"/>
</dbReference>
<dbReference type="InterPro" id="IPR039760">
    <property type="entry name" value="MOFRL_protein"/>
</dbReference>
<sequence length="434" mass="44952">MGEERALTDGDRVKAARIALAREMFDVALTAVSAERCLPSHLPPPPEGRRLVLAVGKAGAAMASAALRHSPSGTQAIVLIPYGHGLPPGALPADALVIEAGHPLPDQHGLHAAQLIQKAVRGLGEQDQLLALISGGGSALLALPVDGVSLDDKRRLTRELLLCGATISQINCVRTHLSQVKGGRLAALAHPAEVVTLAFSDVPGDDPALIASGPTVADRTTLDDARRVIERYRITVPDNVMAVLNDDRHATPRPGSPELARTDTRIVARNRMALEAAGEVAAAAGYKPVYLGDDLEGDATELGIVHAALALHHQRKGGRWALLSGGETTVLVGNPSGSGGRNSEYMLSLAMSLDAAPGISALACDTDGIDGVGGHAGAIVDESTLARARAAGMSASGMLRENNSFGFFKALGDLVITGPTRTNVNDFRAILIDG</sequence>
<dbReference type="InterPro" id="IPR007835">
    <property type="entry name" value="MOFRL"/>
</dbReference>
<comment type="caution">
    <text evidence="3">The sequence shown here is derived from an EMBL/GenBank/DDBJ whole genome shotgun (WGS) entry which is preliminary data.</text>
</comment>
<accession>A0A086PEV7</accession>
<protein>
    <submittedName>
        <fullName evidence="3">MOFRL domain protein</fullName>
    </submittedName>
</protein>
<dbReference type="Pfam" id="PF13660">
    <property type="entry name" value="DUF4147"/>
    <property type="match status" value="1"/>
</dbReference>
<evidence type="ECO:0000259" key="2">
    <source>
        <dbReference type="Pfam" id="PF13660"/>
    </source>
</evidence>
<evidence type="ECO:0000259" key="1">
    <source>
        <dbReference type="Pfam" id="PF05161"/>
    </source>
</evidence>
<dbReference type="RefSeq" id="WP_197053190.1">
    <property type="nucleotide sequence ID" value="NZ_BCZD01000001.1"/>
</dbReference>
<dbReference type="PATRIC" id="fig|1219045.3.peg.176"/>
<dbReference type="Pfam" id="PF05161">
    <property type="entry name" value="MOFRL"/>
    <property type="match status" value="1"/>
</dbReference>
<dbReference type="GO" id="GO:0008887">
    <property type="term" value="F:glycerate kinase activity"/>
    <property type="evidence" value="ECO:0007669"/>
    <property type="project" value="InterPro"/>
</dbReference>
<evidence type="ECO:0000313" key="4">
    <source>
        <dbReference type="Proteomes" id="UP000024284"/>
    </source>
</evidence>
<reference evidence="3" key="1">
    <citation type="submission" date="2014-08" db="EMBL/GenBank/DDBJ databases">
        <title>Draft genome sequences of Sphingobium herbicidovorans.</title>
        <authorList>
            <person name="Gan H.M."/>
            <person name="Gan H.Y."/>
            <person name="Savka M.A."/>
        </authorList>
    </citation>
    <scope>NUCLEOTIDE SEQUENCE [LARGE SCALE GENOMIC DNA]</scope>
    <source>
        <strain evidence="3">NBRC 16415</strain>
    </source>
</reference>
<dbReference type="STRING" id="76947.GCA_002080435_00844"/>
<dbReference type="eggNOG" id="COG2379">
    <property type="taxonomic scope" value="Bacteria"/>
</dbReference>
<organism evidence="3 4">
    <name type="scientific">Sphingobium herbicidovorans (strain ATCC 700291 / DSM 11019 / CCUG 56400 / KCTC 2939 / LMG 18315 / NBRC 16415 / MH)</name>
    <name type="common">Sphingomonas herbicidovorans</name>
    <dbReference type="NCBI Taxonomy" id="1219045"/>
    <lineage>
        <taxon>Bacteria</taxon>
        <taxon>Pseudomonadati</taxon>
        <taxon>Pseudomonadota</taxon>
        <taxon>Alphaproteobacteria</taxon>
        <taxon>Sphingomonadales</taxon>
        <taxon>Sphingomonadaceae</taxon>
        <taxon>Sphingobium</taxon>
    </lineage>
</organism>
<dbReference type="GO" id="GO:0005737">
    <property type="term" value="C:cytoplasm"/>
    <property type="evidence" value="ECO:0007669"/>
    <property type="project" value="TreeGrafter"/>
</dbReference>
<gene>
    <name evidence="3" type="ORF">BV98_000176</name>
</gene>
<dbReference type="Gene3D" id="3.40.50.10180">
    <property type="entry name" value="Glycerate kinase, MOFRL-like N-terminal domain"/>
    <property type="match status" value="1"/>
</dbReference>
<dbReference type="PANTHER" id="PTHR12227:SF0">
    <property type="entry name" value="GLYCERATE KINASE"/>
    <property type="match status" value="1"/>
</dbReference>
<dbReference type="SUPFAM" id="SSF82544">
    <property type="entry name" value="GckA/TtuD-like"/>
    <property type="match status" value="1"/>
</dbReference>
<dbReference type="InterPro" id="IPR037035">
    <property type="entry name" value="GK-like_C_sf"/>
</dbReference>
<dbReference type="Proteomes" id="UP000024284">
    <property type="component" value="Unassembled WGS sequence"/>
</dbReference>
<proteinExistence type="predicted"/>
<dbReference type="Gene3D" id="3.40.1480.10">
    <property type="entry name" value="MOFRL domain"/>
    <property type="match status" value="1"/>
</dbReference>
<keyword evidence="4" id="KW-1185">Reference proteome</keyword>
<dbReference type="PANTHER" id="PTHR12227">
    <property type="entry name" value="GLYCERATE KINASE"/>
    <property type="match status" value="1"/>
</dbReference>
<evidence type="ECO:0000313" key="3">
    <source>
        <dbReference type="EMBL" id="KFG91925.1"/>
    </source>
</evidence>
<dbReference type="EMBL" id="JFZA02000001">
    <property type="protein sequence ID" value="KFG91925.1"/>
    <property type="molecule type" value="Genomic_DNA"/>
</dbReference>